<evidence type="ECO:0000313" key="1">
    <source>
        <dbReference type="EMBL" id="UUO13424.1"/>
    </source>
</evidence>
<organism evidence="1 2">
    <name type="scientific">Dolichospermum heterosporum TAC447</name>
    <dbReference type="NCBI Taxonomy" id="747523"/>
    <lineage>
        <taxon>Bacteria</taxon>
        <taxon>Bacillati</taxon>
        <taxon>Cyanobacteriota</taxon>
        <taxon>Cyanophyceae</taxon>
        <taxon>Nostocales</taxon>
        <taxon>Aphanizomenonaceae</taxon>
        <taxon>Dolichospermum</taxon>
        <taxon>Dolichospermum heterosporum</taxon>
    </lineage>
</organism>
<name>A0ABY5LUZ6_9CYAN</name>
<dbReference type="Proteomes" id="UP001057561">
    <property type="component" value="Chromosome"/>
</dbReference>
<keyword evidence="2" id="KW-1185">Reference proteome</keyword>
<protein>
    <submittedName>
        <fullName evidence="1">Uncharacterized protein</fullName>
    </submittedName>
</protein>
<reference evidence="1" key="1">
    <citation type="submission" date="2022-06" db="EMBL/GenBank/DDBJ databases">
        <title>Nostosin G and Spiroidesin B from the Cyanobacterium Dolichospermum sp. NIES-1697.</title>
        <authorList>
            <person name="Phan C.-S."/>
            <person name="Mehjabin J.J."/>
            <person name="Anas A.R.J."/>
            <person name="Hayasaka M."/>
            <person name="Onoki R."/>
            <person name="Wang J."/>
            <person name="Umezawa T."/>
            <person name="Washio K."/>
            <person name="Morikawa M."/>
            <person name="Okino T."/>
        </authorList>
    </citation>
    <scope>NUCLEOTIDE SEQUENCE</scope>
    <source>
        <strain evidence="1">NIES-1697</strain>
    </source>
</reference>
<evidence type="ECO:0000313" key="2">
    <source>
        <dbReference type="Proteomes" id="UP001057561"/>
    </source>
</evidence>
<proteinExistence type="predicted"/>
<accession>A0ABY5LUZ6</accession>
<gene>
    <name evidence="1" type="ORF">NG743_15105</name>
</gene>
<sequence>MPRFCYWEIHVFTTKAQRTIKGKENRGNIYLYFSQLPITNYQLPITNYQLPITNYQLPITNYQLPITNYQLPISS</sequence>
<dbReference type="EMBL" id="CP099464">
    <property type="protein sequence ID" value="UUO13424.1"/>
    <property type="molecule type" value="Genomic_DNA"/>
</dbReference>